<dbReference type="Gene3D" id="2.60.40.10">
    <property type="entry name" value="Immunoglobulins"/>
    <property type="match status" value="1"/>
</dbReference>
<dbReference type="AlphaFoldDB" id="A0A3M0FTD4"/>
<evidence type="ECO:0000313" key="1">
    <source>
        <dbReference type="EMBL" id="RMB56060.1"/>
    </source>
</evidence>
<reference evidence="1 2" key="1">
    <citation type="submission" date="2018-10" db="EMBL/GenBank/DDBJ databases">
        <title>Dokdonia luteus sp. nov., isolated from sea water.</title>
        <authorList>
            <person name="Zhou L.Y."/>
            <person name="Du Z.J."/>
        </authorList>
    </citation>
    <scope>NUCLEOTIDE SEQUENCE [LARGE SCALE GENOMIC DNA]</scope>
    <source>
        <strain evidence="1 2">SH27</strain>
    </source>
</reference>
<dbReference type="PANTHER" id="PTHR37833:SF1">
    <property type="entry name" value="SIGNAL PEPTIDE PROTEIN"/>
    <property type="match status" value="1"/>
</dbReference>
<comment type="caution">
    <text evidence="1">The sequence shown here is derived from an EMBL/GenBank/DDBJ whole genome shotgun (WGS) entry which is preliminary data.</text>
</comment>
<dbReference type="Pfam" id="PF07610">
    <property type="entry name" value="DUF1573"/>
    <property type="match status" value="1"/>
</dbReference>
<organism evidence="1 2">
    <name type="scientific">Dokdonia sinensis</name>
    <dbReference type="NCBI Taxonomy" id="2479847"/>
    <lineage>
        <taxon>Bacteria</taxon>
        <taxon>Pseudomonadati</taxon>
        <taxon>Bacteroidota</taxon>
        <taxon>Flavobacteriia</taxon>
        <taxon>Flavobacteriales</taxon>
        <taxon>Flavobacteriaceae</taxon>
        <taxon>Dokdonia</taxon>
    </lineage>
</organism>
<dbReference type="RefSeq" id="WP_121918745.1">
    <property type="nucleotide sequence ID" value="NZ_REFV01000026.1"/>
</dbReference>
<accession>A0A3M0FTD4</accession>
<dbReference type="Proteomes" id="UP000281985">
    <property type="component" value="Unassembled WGS sequence"/>
</dbReference>
<dbReference type="EMBL" id="REFV01000026">
    <property type="protein sequence ID" value="RMB56060.1"/>
    <property type="molecule type" value="Genomic_DNA"/>
</dbReference>
<protein>
    <submittedName>
        <fullName evidence="1">DUF1573 domain-containing protein</fullName>
    </submittedName>
</protein>
<sequence>MERRIFYLITIVLILTSCKENTSTSLAPEKASPAEEQINAYPILTFEKMEHDFGKMDQGDELSTTFKFQNTGDGILQISSIKAKCGCTVPNDWPAGPILPGDNGEFTVQFNSRNKKGRIRQPVTINSNTKNREDVVTITADVQENE</sequence>
<evidence type="ECO:0000313" key="2">
    <source>
        <dbReference type="Proteomes" id="UP000281985"/>
    </source>
</evidence>
<keyword evidence="2" id="KW-1185">Reference proteome</keyword>
<gene>
    <name evidence="1" type="ORF">EAX61_16135</name>
</gene>
<dbReference type="InterPro" id="IPR011467">
    <property type="entry name" value="DUF1573"/>
</dbReference>
<dbReference type="PROSITE" id="PS51257">
    <property type="entry name" value="PROKAR_LIPOPROTEIN"/>
    <property type="match status" value="1"/>
</dbReference>
<proteinExistence type="predicted"/>
<dbReference type="InterPro" id="IPR013783">
    <property type="entry name" value="Ig-like_fold"/>
</dbReference>
<dbReference type="OrthoDB" id="826619at2"/>
<dbReference type="PANTHER" id="PTHR37833">
    <property type="entry name" value="LIPOPROTEIN-RELATED"/>
    <property type="match status" value="1"/>
</dbReference>
<name>A0A3M0FTD4_9FLAO</name>